<evidence type="ECO:0000313" key="1">
    <source>
        <dbReference type="EMBL" id="QHS78103.1"/>
    </source>
</evidence>
<name>A0A6C0AF73_9ZZZZ</name>
<organism evidence="1">
    <name type="scientific">viral metagenome</name>
    <dbReference type="NCBI Taxonomy" id="1070528"/>
    <lineage>
        <taxon>unclassified sequences</taxon>
        <taxon>metagenomes</taxon>
        <taxon>organismal metagenomes</taxon>
    </lineage>
</organism>
<proteinExistence type="predicted"/>
<protein>
    <submittedName>
        <fullName evidence="1">Uncharacterized protein</fullName>
    </submittedName>
</protein>
<sequence>MNEFSNEYDLFITNLKNKLKKLSTAEKRDFLLKLDILSIKKNCLSKNEQEDFLIFILKYFLVFSGFVTGERFIDENNYINVYTIYRNEEEINTEKEEEFIKSFLEGEISFRPRVYSQFVGTEKERKCCIIS</sequence>
<dbReference type="AlphaFoldDB" id="A0A6C0AF73"/>
<dbReference type="EMBL" id="MN740594">
    <property type="protein sequence ID" value="QHS78103.1"/>
    <property type="molecule type" value="Genomic_DNA"/>
</dbReference>
<reference evidence="1" key="1">
    <citation type="journal article" date="2020" name="Nature">
        <title>Giant virus diversity and host interactions through global metagenomics.</title>
        <authorList>
            <person name="Schulz F."/>
            <person name="Roux S."/>
            <person name="Paez-Espino D."/>
            <person name="Jungbluth S."/>
            <person name="Walsh D.A."/>
            <person name="Denef V.J."/>
            <person name="McMahon K.D."/>
            <person name="Konstantinidis K.T."/>
            <person name="Eloe-Fadrosh E.A."/>
            <person name="Kyrpides N.C."/>
            <person name="Woyke T."/>
        </authorList>
    </citation>
    <scope>NUCLEOTIDE SEQUENCE</scope>
    <source>
        <strain evidence="1">GVMAG-S-1021933-23</strain>
    </source>
</reference>
<accession>A0A6C0AF73</accession>